<feature type="binding site" evidence="6">
    <location>
        <position position="247"/>
    </location>
    <ligand>
        <name>K(+)</name>
        <dbReference type="ChEBI" id="CHEBI:29103"/>
    </ligand>
</feature>
<keyword evidence="6 9" id="KW-0378">Hydrolase</keyword>
<keyword evidence="2 6" id="KW-0819">tRNA processing</keyword>
<dbReference type="Proteomes" id="UP000294455">
    <property type="component" value="Chromosome"/>
</dbReference>
<accession>A0A803FT64</accession>
<dbReference type="InterPro" id="IPR027266">
    <property type="entry name" value="TrmE/GcvT-like"/>
</dbReference>
<dbReference type="GO" id="GO:0002098">
    <property type="term" value="P:tRNA wobble uridine modification"/>
    <property type="evidence" value="ECO:0007669"/>
    <property type="project" value="TreeGrafter"/>
</dbReference>
<feature type="binding site" evidence="6">
    <location>
        <position position="250"/>
    </location>
    <ligand>
        <name>K(+)</name>
        <dbReference type="ChEBI" id="CHEBI:29103"/>
    </ligand>
</feature>
<comment type="caution">
    <text evidence="6">Lacks conserved residue(s) required for the propagation of feature annotation.</text>
</comment>
<dbReference type="InterPro" id="IPR027368">
    <property type="entry name" value="MnmE_dom2"/>
</dbReference>
<feature type="binding site" evidence="6">
    <location>
        <position position="230"/>
    </location>
    <ligand>
        <name>Mg(2+)</name>
        <dbReference type="ChEBI" id="CHEBI:18420"/>
    </ligand>
</feature>
<dbReference type="GO" id="GO:0003924">
    <property type="term" value="F:GTPase activity"/>
    <property type="evidence" value="ECO:0007669"/>
    <property type="project" value="UniProtKB-UniRule"/>
</dbReference>
<dbReference type="NCBIfam" id="TIGR00231">
    <property type="entry name" value="small_GTP"/>
    <property type="match status" value="1"/>
</dbReference>
<dbReference type="HAMAP" id="MF_00379">
    <property type="entry name" value="GTPase_MnmE"/>
    <property type="match status" value="1"/>
</dbReference>
<dbReference type="PROSITE" id="PS51709">
    <property type="entry name" value="G_TRME"/>
    <property type="match status" value="1"/>
</dbReference>
<dbReference type="PANTHER" id="PTHR42714:SF2">
    <property type="entry name" value="TRNA MODIFICATION GTPASE GTPBP3, MITOCHONDRIAL"/>
    <property type="match status" value="1"/>
</dbReference>
<dbReference type="InterPro" id="IPR025867">
    <property type="entry name" value="MnmE_helical"/>
</dbReference>
<proteinExistence type="inferred from homology"/>
<comment type="cofactor">
    <cofactor evidence="6">
        <name>K(+)</name>
        <dbReference type="ChEBI" id="CHEBI:29103"/>
    </cofactor>
    <text evidence="6">Binds 1 potassium ion per subunit.</text>
</comment>
<reference evidence="9 10" key="1">
    <citation type="submission" date="2019-02" db="EMBL/GenBank/DDBJ databases">
        <authorList>
            <person name="Manzano-Marin A."/>
            <person name="Manzano-Marin A."/>
        </authorList>
    </citation>
    <scope>NUCLEOTIDE SEQUENCE [LARGE SCALE GENOMIC DNA]</scope>
    <source>
        <strain evidence="9 10">BuCipiceae</strain>
    </source>
</reference>
<gene>
    <name evidence="6 9" type="primary">mnmE</name>
    <name evidence="6" type="synonym">trmE</name>
    <name evidence="9" type="ORF">BUCIPICE3303_008</name>
</gene>
<feature type="binding site" evidence="6">
    <location>
        <begin position="245"/>
        <end position="251"/>
    </location>
    <ligand>
        <name>GTP</name>
        <dbReference type="ChEBI" id="CHEBI:37565"/>
    </ligand>
</feature>
<dbReference type="Gene3D" id="1.20.120.430">
    <property type="entry name" value="tRNA modification GTPase MnmE domain 2"/>
    <property type="match status" value="1"/>
</dbReference>
<keyword evidence="3 6" id="KW-0547">Nucleotide-binding</keyword>
<feature type="binding site" evidence="6">
    <location>
        <position position="454"/>
    </location>
    <ligand>
        <name>(6S)-5-formyl-5,6,7,8-tetrahydrofolate</name>
        <dbReference type="ChEBI" id="CHEBI:57457"/>
    </ligand>
</feature>
<dbReference type="GO" id="GO:0030488">
    <property type="term" value="P:tRNA methylation"/>
    <property type="evidence" value="ECO:0007669"/>
    <property type="project" value="TreeGrafter"/>
</dbReference>
<dbReference type="NCBIfam" id="TIGR00450">
    <property type="entry name" value="mnmE_trmE_thdF"/>
    <property type="match status" value="1"/>
</dbReference>
<keyword evidence="5 6" id="KW-0342">GTP-binding</keyword>
<feature type="binding site" evidence="6">
    <location>
        <position position="226"/>
    </location>
    <ligand>
        <name>K(+)</name>
        <dbReference type="ChEBI" id="CHEBI:29103"/>
    </ligand>
</feature>
<comment type="function">
    <text evidence="6">Exhibits a very high intrinsic GTPase hydrolysis rate. Involved in the addition of a carboxymethylaminomethyl (cmnm) group at the wobble position (U34) of certain tRNAs, forming tRNA-cmnm(5)s(2)U34.</text>
</comment>
<dbReference type="Gene3D" id="3.30.1360.120">
    <property type="entry name" value="Probable tRNA modification gtpase trme, domain 1"/>
    <property type="match status" value="1"/>
</dbReference>
<dbReference type="InterPro" id="IPR006073">
    <property type="entry name" value="GTP-bd"/>
</dbReference>
<dbReference type="GO" id="GO:0046872">
    <property type="term" value="F:metal ion binding"/>
    <property type="evidence" value="ECO:0007669"/>
    <property type="project" value="UniProtKB-KW"/>
</dbReference>
<dbReference type="GO" id="GO:0005829">
    <property type="term" value="C:cytosol"/>
    <property type="evidence" value="ECO:0007669"/>
    <property type="project" value="TreeGrafter"/>
</dbReference>
<keyword evidence="6" id="KW-0479">Metal-binding</keyword>
<comment type="subcellular location">
    <subcellularLocation>
        <location evidence="6">Cytoplasm</location>
    </subcellularLocation>
</comment>
<dbReference type="NCBIfam" id="NF003661">
    <property type="entry name" value="PRK05291.1-3"/>
    <property type="match status" value="1"/>
</dbReference>
<sequence length="454" mass="51618">MMFHETIVAPATAFGRSSIGVIRVSGSSVIKIIKKFLKISMTERFAHYVSFFDINGNILDKGIALFFHAPRSFTGEDVLEFHGHGNPFLLDILIKNILSFNNVRMARPGEFSERAFLNKKIDLVQSEAVCDLINAQSELAIKAASCSLSGYFSKKILYIIEQLKLLYSRIEAVVNFPDEINELDLFKNIKINLIAVIKLIQNLIDISYQGNILKKGIKIVISGAPNVGKSSLFNYLSNEQSSIVTNIPGTTRDIICKDIWINGISCELMDTAGLHKSKDIIEQIGIKLAKKKLHTCDHIFLVLDVTNNHLFNDKLINKNINQLKLNQNITFIFNKIDLVNQRPCLKFIDKKFKCIYLSIKYKIGLDFLKNRINEISSSLNNVEGVFLARRRHLSELEKALKYLINGKKYWLKNKYIELLSDNIRLSIDCLLKITGNFSNNDLLNKIFSEFCIGK</sequence>
<dbReference type="CDD" id="cd14858">
    <property type="entry name" value="TrmE_N"/>
    <property type="match status" value="1"/>
</dbReference>
<feature type="binding site" evidence="6">
    <location>
        <position position="251"/>
    </location>
    <ligand>
        <name>Mg(2+)</name>
        <dbReference type="ChEBI" id="CHEBI:18420"/>
    </ligand>
</feature>
<evidence type="ECO:0000313" key="10">
    <source>
        <dbReference type="Proteomes" id="UP000294455"/>
    </source>
</evidence>
<organism evidence="9 10">
    <name type="scientific">Buchnera aphidicola</name>
    <name type="common">Cinara piceae</name>
    <dbReference type="NCBI Taxonomy" id="1660043"/>
    <lineage>
        <taxon>Bacteria</taxon>
        <taxon>Pseudomonadati</taxon>
        <taxon>Pseudomonadota</taxon>
        <taxon>Gammaproteobacteria</taxon>
        <taxon>Enterobacterales</taxon>
        <taxon>Erwiniaceae</taxon>
        <taxon>Buchnera</taxon>
    </lineage>
</organism>
<dbReference type="GO" id="GO:0005525">
    <property type="term" value="F:GTP binding"/>
    <property type="evidence" value="ECO:0007669"/>
    <property type="project" value="UniProtKB-UniRule"/>
</dbReference>
<feature type="binding site" evidence="6">
    <location>
        <position position="23"/>
    </location>
    <ligand>
        <name>(6S)-5-formyl-5,6,7,8-tetrahydrofolate</name>
        <dbReference type="ChEBI" id="CHEBI:57457"/>
    </ligand>
</feature>
<comment type="subunit">
    <text evidence="6">Homodimer. Heterotetramer of two MnmE and two MnmG subunits.</text>
</comment>
<evidence type="ECO:0000256" key="1">
    <source>
        <dbReference type="ARBA" id="ARBA00011043"/>
    </source>
</evidence>
<feature type="binding site" evidence="6">
    <location>
        <position position="245"/>
    </location>
    <ligand>
        <name>K(+)</name>
        <dbReference type="ChEBI" id="CHEBI:29103"/>
    </ligand>
</feature>
<feature type="binding site" evidence="6">
    <location>
        <begin position="270"/>
        <end position="273"/>
    </location>
    <ligand>
        <name>GTP</name>
        <dbReference type="ChEBI" id="CHEBI:37565"/>
    </ligand>
</feature>
<evidence type="ECO:0000256" key="4">
    <source>
        <dbReference type="ARBA" id="ARBA00022958"/>
    </source>
</evidence>
<dbReference type="Gene3D" id="3.40.50.300">
    <property type="entry name" value="P-loop containing nucleotide triphosphate hydrolases"/>
    <property type="match status" value="1"/>
</dbReference>
<evidence type="ECO:0000256" key="5">
    <source>
        <dbReference type="ARBA" id="ARBA00023134"/>
    </source>
</evidence>
<dbReference type="SUPFAM" id="SSF52540">
    <property type="entry name" value="P-loop containing nucleoside triphosphate hydrolases"/>
    <property type="match status" value="1"/>
</dbReference>
<dbReference type="InterPro" id="IPR031168">
    <property type="entry name" value="G_TrmE"/>
</dbReference>
<dbReference type="Pfam" id="PF10396">
    <property type="entry name" value="TrmE_N"/>
    <property type="match status" value="1"/>
</dbReference>
<dbReference type="OrthoDB" id="9805918at2"/>
<evidence type="ECO:0000256" key="2">
    <source>
        <dbReference type="ARBA" id="ARBA00022694"/>
    </source>
</evidence>
<dbReference type="CDD" id="cd04164">
    <property type="entry name" value="trmE"/>
    <property type="match status" value="1"/>
</dbReference>
<evidence type="ECO:0000256" key="6">
    <source>
        <dbReference type="HAMAP-Rule" id="MF_00379"/>
    </source>
</evidence>
<dbReference type="EC" id="3.6.-.-" evidence="6"/>
<evidence type="ECO:0000313" key="9">
    <source>
        <dbReference type="EMBL" id="VFP87764.1"/>
    </source>
</evidence>
<dbReference type="InterPro" id="IPR005225">
    <property type="entry name" value="Small_GTP-bd"/>
</dbReference>
<comment type="similarity">
    <text evidence="1 6 7">Belongs to the TRAFAC class TrmE-Era-EngA-EngB-Septin-like GTPase superfamily. TrmE GTPase family.</text>
</comment>
<keyword evidence="6" id="KW-0460">Magnesium</keyword>
<feature type="binding site" evidence="6">
    <location>
        <position position="80"/>
    </location>
    <ligand>
        <name>(6S)-5-formyl-5,6,7,8-tetrahydrofolate</name>
        <dbReference type="ChEBI" id="CHEBI:57457"/>
    </ligand>
</feature>
<dbReference type="EMBL" id="LR217739">
    <property type="protein sequence ID" value="VFP87764.1"/>
    <property type="molecule type" value="Genomic_DNA"/>
</dbReference>
<evidence type="ECO:0000256" key="7">
    <source>
        <dbReference type="RuleBase" id="RU003313"/>
    </source>
</evidence>
<evidence type="ECO:0000256" key="3">
    <source>
        <dbReference type="ARBA" id="ARBA00022741"/>
    </source>
</evidence>
<name>A0A803FT64_9GAMM</name>
<feature type="binding site" evidence="6">
    <location>
        <position position="120"/>
    </location>
    <ligand>
        <name>(6S)-5-formyl-5,6,7,8-tetrahydrofolate</name>
        <dbReference type="ChEBI" id="CHEBI:57457"/>
    </ligand>
</feature>
<dbReference type="InterPro" id="IPR004520">
    <property type="entry name" value="GTPase_MnmE"/>
</dbReference>
<evidence type="ECO:0000259" key="8">
    <source>
        <dbReference type="PROSITE" id="PS51709"/>
    </source>
</evidence>
<dbReference type="Pfam" id="PF12631">
    <property type="entry name" value="MnmE_helical"/>
    <property type="match status" value="1"/>
</dbReference>
<dbReference type="InterPro" id="IPR027417">
    <property type="entry name" value="P-loop_NTPase"/>
</dbReference>
<feature type="domain" description="TrmE-type G" evidence="8">
    <location>
        <begin position="216"/>
        <end position="377"/>
    </location>
</feature>
<dbReference type="InterPro" id="IPR018948">
    <property type="entry name" value="GTP-bd_TrmE_N"/>
</dbReference>
<keyword evidence="6" id="KW-0963">Cytoplasm</keyword>
<dbReference type="PANTHER" id="PTHR42714">
    <property type="entry name" value="TRNA MODIFICATION GTPASE GTPBP3"/>
    <property type="match status" value="1"/>
</dbReference>
<dbReference type="AlphaFoldDB" id="A0A803FT64"/>
<dbReference type="RefSeq" id="WP_154049091.1">
    <property type="nucleotide sequence ID" value="NZ_LR217739.1"/>
</dbReference>
<feature type="binding site" evidence="6">
    <location>
        <begin position="226"/>
        <end position="231"/>
    </location>
    <ligand>
        <name>GTP</name>
        <dbReference type="ChEBI" id="CHEBI:37565"/>
    </ligand>
</feature>
<keyword evidence="4 6" id="KW-0630">Potassium</keyword>
<dbReference type="Pfam" id="PF01926">
    <property type="entry name" value="MMR_HSR1"/>
    <property type="match status" value="1"/>
</dbReference>
<protein>
    <recommendedName>
        <fullName evidence="6">tRNA modification GTPase MnmE</fullName>
        <ecNumber evidence="6">3.6.-.-</ecNumber>
    </recommendedName>
</protein>